<proteinExistence type="predicted"/>
<reference evidence="1 2" key="1">
    <citation type="submission" date="2018-07" db="EMBL/GenBank/DDBJ databases">
        <title>Complete genome sequence of Spiroplasma alleghenense PLHS-1 (ATCC 51752).</title>
        <authorList>
            <person name="Chou L."/>
            <person name="Lee T.-Y."/>
            <person name="Tsai Y.-M."/>
            <person name="Kuo C.-H."/>
        </authorList>
    </citation>
    <scope>NUCLEOTIDE SEQUENCE [LARGE SCALE GENOMIC DNA]</scope>
    <source>
        <strain evidence="1 2">PLHS-1</strain>
    </source>
</reference>
<dbReference type="AlphaFoldDB" id="A0A345Z440"/>
<dbReference type="KEGG" id="salx:SALLE_v1c06990"/>
<accession>A0A345Z440</accession>
<dbReference type="OrthoDB" id="391709at2"/>
<protein>
    <submittedName>
        <fullName evidence="1">Uncharacterized protein</fullName>
    </submittedName>
</protein>
<dbReference type="Proteomes" id="UP000254792">
    <property type="component" value="Chromosome"/>
</dbReference>
<evidence type="ECO:0000313" key="2">
    <source>
        <dbReference type="Proteomes" id="UP000254792"/>
    </source>
</evidence>
<sequence>MKVLLPILLSSGLVVQPVANINLSQEKVDNRSTDAEIFRNNIDQLNAISKEELKETLYSLGDKTLFNTSKLEALMKNKEVTGITEIISYFKDFSFETKILDSSLNKMFDKDINGKSMQFWKFKAISFWYTWISGYWIANFNDEFSKDIAGGSSITSDNTGIFSDATGGIPILSGVASGLSAVLYGISEIFEKNNQGNGVYINFLTLVPVGWGPSTENWN</sequence>
<evidence type="ECO:0000313" key="1">
    <source>
        <dbReference type="EMBL" id="AXK51369.1"/>
    </source>
</evidence>
<keyword evidence="2" id="KW-1185">Reference proteome</keyword>
<organism evidence="1 2">
    <name type="scientific">Spiroplasma alleghenense</name>
    <dbReference type="NCBI Taxonomy" id="216931"/>
    <lineage>
        <taxon>Bacteria</taxon>
        <taxon>Bacillati</taxon>
        <taxon>Mycoplasmatota</taxon>
        <taxon>Mollicutes</taxon>
        <taxon>Entomoplasmatales</taxon>
        <taxon>Spiroplasmataceae</taxon>
        <taxon>Spiroplasma</taxon>
    </lineage>
</organism>
<gene>
    <name evidence="1" type="ORF">SALLE_v1c06990</name>
</gene>
<name>A0A345Z440_9MOLU</name>
<dbReference type="RefSeq" id="WP_115558271.1">
    <property type="nucleotide sequence ID" value="NZ_CP031376.1"/>
</dbReference>
<dbReference type="EMBL" id="CP031376">
    <property type="protein sequence ID" value="AXK51369.1"/>
    <property type="molecule type" value="Genomic_DNA"/>
</dbReference>